<evidence type="ECO:0000256" key="4">
    <source>
        <dbReference type="RuleBase" id="RU003477"/>
    </source>
</evidence>
<dbReference type="GO" id="GO:0006412">
    <property type="term" value="P:translation"/>
    <property type="evidence" value="ECO:0007669"/>
    <property type="project" value="InterPro"/>
</dbReference>
<dbReference type="InterPro" id="IPR014722">
    <property type="entry name" value="Rib_uL2_dom2"/>
</dbReference>
<dbReference type="PROSITE" id="PS01108">
    <property type="entry name" value="RIBOSOMAL_L24"/>
    <property type="match status" value="1"/>
</dbReference>
<dbReference type="EMBL" id="CM035406">
    <property type="protein sequence ID" value="KAH7447343.1"/>
    <property type="molecule type" value="Genomic_DNA"/>
</dbReference>
<gene>
    <name evidence="6" type="ORF">KP509_01G102200</name>
</gene>
<keyword evidence="7" id="KW-1185">Reference proteome</keyword>
<proteinExistence type="inferred from homology"/>
<dbReference type="InterPro" id="IPR005825">
    <property type="entry name" value="Ribosomal_uL24_CS"/>
</dbReference>
<dbReference type="Proteomes" id="UP000825935">
    <property type="component" value="Chromosome 1"/>
</dbReference>
<dbReference type="Gene3D" id="2.30.30.30">
    <property type="match status" value="1"/>
</dbReference>
<comment type="similarity">
    <text evidence="1 4">Belongs to the universal ribosomal protein uL24 family.</text>
</comment>
<evidence type="ECO:0000313" key="6">
    <source>
        <dbReference type="EMBL" id="KAH7447343.1"/>
    </source>
</evidence>
<comment type="caution">
    <text evidence="6">The sequence shown here is derived from an EMBL/GenBank/DDBJ whole genome shotgun (WGS) entry which is preliminary data.</text>
</comment>
<sequence length="165" mass="18675">MGWKKPQVIFKNWKILRGDKVMIIAGRDKGLTGTVSAVVRSRNRVIVEGRNLVKKHIKRTETTQGGIFDKEAPLHVSNVQLLDPVTGFPCKAGFRFLEDGTKVRVSRGLQASGSIIPRPESLKERRKPRITECGPRDTPKEEVLKRTYDPFEDGKKGLPILLKYR</sequence>
<dbReference type="AlphaFoldDB" id="A0A8T2VP84"/>
<dbReference type="CDD" id="cd06089">
    <property type="entry name" value="KOW_RPL26"/>
    <property type="match status" value="1"/>
</dbReference>
<dbReference type="Pfam" id="PF00467">
    <property type="entry name" value="KOW"/>
    <property type="match status" value="1"/>
</dbReference>
<dbReference type="SUPFAM" id="SSF50104">
    <property type="entry name" value="Translation proteins SH3-like domain"/>
    <property type="match status" value="1"/>
</dbReference>
<dbReference type="GO" id="GO:0003735">
    <property type="term" value="F:structural constituent of ribosome"/>
    <property type="evidence" value="ECO:0007669"/>
    <property type="project" value="InterPro"/>
</dbReference>
<dbReference type="GO" id="GO:0003723">
    <property type="term" value="F:RNA binding"/>
    <property type="evidence" value="ECO:0007669"/>
    <property type="project" value="InterPro"/>
</dbReference>
<dbReference type="SMART" id="SM00739">
    <property type="entry name" value="KOW"/>
    <property type="match status" value="1"/>
</dbReference>
<reference evidence="6" key="1">
    <citation type="submission" date="2021-08" db="EMBL/GenBank/DDBJ databases">
        <title>WGS assembly of Ceratopteris richardii.</title>
        <authorList>
            <person name="Marchant D.B."/>
            <person name="Chen G."/>
            <person name="Jenkins J."/>
            <person name="Shu S."/>
            <person name="Leebens-Mack J."/>
            <person name="Grimwood J."/>
            <person name="Schmutz J."/>
            <person name="Soltis P."/>
            <person name="Soltis D."/>
            <person name="Chen Z.-H."/>
        </authorList>
    </citation>
    <scope>NUCLEOTIDE SEQUENCE</scope>
    <source>
        <strain evidence="6">Whitten #5841</strain>
        <tissue evidence="6">Leaf</tissue>
    </source>
</reference>
<dbReference type="InterPro" id="IPR057264">
    <property type="entry name" value="Ribosomal_uL24_C"/>
</dbReference>
<dbReference type="InterPro" id="IPR041988">
    <property type="entry name" value="Ribosomal_uL24_KOW"/>
</dbReference>
<evidence type="ECO:0000256" key="2">
    <source>
        <dbReference type="ARBA" id="ARBA00022980"/>
    </source>
</evidence>
<dbReference type="NCBIfam" id="TIGR01079">
    <property type="entry name" value="rplX_bact"/>
    <property type="match status" value="1"/>
</dbReference>
<name>A0A8T2VP84_CERRI</name>
<dbReference type="OrthoDB" id="359154at2759"/>
<dbReference type="PANTHER" id="PTHR12903">
    <property type="entry name" value="MITOCHONDRIAL RIBOSOMAL PROTEIN L24"/>
    <property type="match status" value="1"/>
</dbReference>
<dbReference type="Pfam" id="PF17136">
    <property type="entry name" value="ribosomal_L24"/>
    <property type="match status" value="1"/>
</dbReference>
<dbReference type="InterPro" id="IPR008991">
    <property type="entry name" value="Translation_prot_SH3-like_sf"/>
</dbReference>
<evidence type="ECO:0000313" key="7">
    <source>
        <dbReference type="Proteomes" id="UP000825935"/>
    </source>
</evidence>
<dbReference type="HAMAP" id="MF_01326_B">
    <property type="entry name" value="Ribosomal_uL24_B"/>
    <property type="match status" value="1"/>
</dbReference>
<protein>
    <recommendedName>
        <fullName evidence="5">KOW domain-containing protein</fullName>
    </recommendedName>
</protein>
<dbReference type="OMA" id="DFEWRFT"/>
<dbReference type="InterPro" id="IPR003256">
    <property type="entry name" value="Ribosomal_uL24"/>
</dbReference>
<evidence type="ECO:0000259" key="5">
    <source>
        <dbReference type="SMART" id="SM00739"/>
    </source>
</evidence>
<dbReference type="GO" id="GO:1990904">
    <property type="term" value="C:ribonucleoprotein complex"/>
    <property type="evidence" value="ECO:0007669"/>
    <property type="project" value="UniProtKB-KW"/>
</dbReference>
<feature type="domain" description="KOW" evidence="5">
    <location>
        <begin position="14"/>
        <end position="41"/>
    </location>
</feature>
<dbReference type="GO" id="GO:0005840">
    <property type="term" value="C:ribosome"/>
    <property type="evidence" value="ECO:0007669"/>
    <property type="project" value="UniProtKB-KW"/>
</dbReference>
<organism evidence="6 7">
    <name type="scientific">Ceratopteris richardii</name>
    <name type="common">Triangle waterfern</name>
    <dbReference type="NCBI Taxonomy" id="49495"/>
    <lineage>
        <taxon>Eukaryota</taxon>
        <taxon>Viridiplantae</taxon>
        <taxon>Streptophyta</taxon>
        <taxon>Embryophyta</taxon>
        <taxon>Tracheophyta</taxon>
        <taxon>Polypodiopsida</taxon>
        <taxon>Polypodiidae</taxon>
        <taxon>Polypodiales</taxon>
        <taxon>Pteridineae</taxon>
        <taxon>Pteridaceae</taxon>
        <taxon>Parkerioideae</taxon>
        <taxon>Ceratopteris</taxon>
    </lineage>
</organism>
<dbReference type="InterPro" id="IPR005824">
    <property type="entry name" value="KOW"/>
</dbReference>
<keyword evidence="3 4" id="KW-0687">Ribonucleoprotein</keyword>
<accession>A0A8T2VP84</accession>
<evidence type="ECO:0000256" key="3">
    <source>
        <dbReference type="ARBA" id="ARBA00023274"/>
    </source>
</evidence>
<keyword evidence="2 4" id="KW-0689">Ribosomal protein</keyword>
<evidence type="ECO:0000256" key="1">
    <source>
        <dbReference type="ARBA" id="ARBA00010618"/>
    </source>
</evidence>